<dbReference type="Pfam" id="PF01149">
    <property type="entry name" value="Fapy_DNA_glyco"/>
    <property type="match status" value="1"/>
</dbReference>
<dbReference type="EMBL" id="JAUSVV010000008">
    <property type="protein sequence ID" value="MDQ0443816.1"/>
    <property type="molecule type" value="Genomic_DNA"/>
</dbReference>
<evidence type="ECO:0000256" key="15">
    <source>
        <dbReference type="HAMAP-Rule" id="MF_00103"/>
    </source>
</evidence>
<comment type="subunit">
    <text evidence="3 15">Monomer.</text>
</comment>
<evidence type="ECO:0000259" key="16">
    <source>
        <dbReference type="PROSITE" id="PS51066"/>
    </source>
</evidence>
<evidence type="ECO:0000256" key="3">
    <source>
        <dbReference type="ARBA" id="ARBA00011245"/>
    </source>
</evidence>
<dbReference type="CDD" id="cd08966">
    <property type="entry name" value="EcFpg-like_N"/>
    <property type="match status" value="1"/>
</dbReference>
<dbReference type="SUPFAM" id="SSF46946">
    <property type="entry name" value="S13-like H2TH domain"/>
    <property type="match status" value="1"/>
</dbReference>
<dbReference type="InterPro" id="IPR035937">
    <property type="entry name" value="FPG_N"/>
</dbReference>
<dbReference type="Gene3D" id="1.10.8.50">
    <property type="match status" value="1"/>
</dbReference>
<comment type="function">
    <text evidence="15">Involved in base excision repair of DNA damaged by oxidation or by mutagenic agents. Acts as DNA glycosylase that recognizes and removes damaged bases. Has a preference for oxidized purines, such as 7,8-dihydro-8-oxoguanine (8-oxoG). Has AP (apurinic/apyrimidinic) lyase activity and introduces nicks in the DNA strand. Cleaves the DNA backbone by beta-delta elimination to generate a single-strand break at the site of the removed base with both 3'- and 5'-phosphates.</text>
</comment>
<evidence type="ECO:0000259" key="17">
    <source>
        <dbReference type="PROSITE" id="PS51068"/>
    </source>
</evidence>
<dbReference type="InterPro" id="IPR010663">
    <property type="entry name" value="Znf_FPG/IleRS"/>
</dbReference>
<dbReference type="SMART" id="SM01232">
    <property type="entry name" value="H2TH"/>
    <property type="match status" value="1"/>
</dbReference>
<dbReference type="Pfam" id="PF06831">
    <property type="entry name" value="H2TH"/>
    <property type="match status" value="1"/>
</dbReference>
<dbReference type="NCBIfam" id="NF002211">
    <property type="entry name" value="PRK01103.1"/>
    <property type="match status" value="1"/>
</dbReference>
<sequence>MPELPEVETVRRGLEPAMVGARFSRLTLRRPNLRFPFPERFAARLEGRTVTALARRAKYLTAALDSGETLIMHLGMSGRFDVALPDGRNLSPGDFYLEGAQGVPKHDHVVMAMSSGATVTYNDARRFGFMDLVPSASLETCRHFAKMGVEPLDGLTGAVIAGLFRGKVTPLKAALLDQRLIAGLGNIYVCEALHRAKLHPEAPAGSLAKPDGRPATPANALARAIVAVLTEAVQAGGSTLRDYARTDGSAGGFQHAFRVYDRFGLACARAGCTGTVARVVQAGRSTFFCATCQPSAAEAVAHRSAGRQFRHKSG</sequence>
<dbReference type="Proteomes" id="UP001236369">
    <property type="component" value="Unassembled WGS sequence"/>
</dbReference>
<dbReference type="SUPFAM" id="SSF57716">
    <property type="entry name" value="Glucocorticoid receptor-like (DNA-binding domain)"/>
    <property type="match status" value="1"/>
</dbReference>
<feature type="domain" description="Formamidopyrimidine-DNA glycosylase catalytic" evidence="17">
    <location>
        <begin position="2"/>
        <end position="128"/>
    </location>
</feature>
<comment type="cofactor">
    <cofactor evidence="15">
        <name>Zn(2+)</name>
        <dbReference type="ChEBI" id="CHEBI:29105"/>
    </cofactor>
    <text evidence="15">Binds 1 zinc ion per subunit.</text>
</comment>
<evidence type="ECO:0000256" key="4">
    <source>
        <dbReference type="ARBA" id="ARBA00022723"/>
    </source>
</evidence>
<keyword evidence="5 15" id="KW-0227">DNA damage</keyword>
<evidence type="ECO:0000256" key="10">
    <source>
        <dbReference type="ARBA" id="ARBA00023204"/>
    </source>
</evidence>
<keyword evidence="8 15" id="KW-0862">Zinc</keyword>
<evidence type="ECO:0000256" key="1">
    <source>
        <dbReference type="ARBA" id="ARBA00001668"/>
    </source>
</evidence>
<dbReference type="PANTHER" id="PTHR22993">
    <property type="entry name" value="FORMAMIDOPYRIMIDINE-DNA GLYCOSYLASE"/>
    <property type="match status" value="1"/>
</dbReference>
<dbReference type="InterPro" id="IPR010979">
    <property type="entry name" value="Ribosomal_uS13-like_H2TH"/>
</dbReference>
<keyword evidence="11 15" id="KW-0456">Lyase</keyword>
<evidence type="ECO:0000256" key="7">
    <source>
        <dbReference type="ARBA" id="ARBA00022801"/>
    </source>
</evidence>
<dbReference type="Pfam" id="PF06827">
    <property type="entry name" value="zf-FPG_IleRS"/>
    <property type="match status" value="1"/>
</dbReference>
<comment type="caution">
    <text evidence="18">The sequence shown here is derived from an EMBL/GenBank/DDBJ whole genome shotgun (WGS) entry which is preliminary data.</text>
</comment>
<feature type="binding site" evidence="15">
    <location>
        <position position="167"/>
    </location>
    <ligand>
        <name>DNA</name>
        <dbReference type="ChEBI" id="CHEBI:16991"/>
    </ligand>
</feature>
<keyword evidence="19" id="KW-1185">Reference proteome</keyword>
<evidence type="ECO:0000256" key="12">
    <source>
        <dbReference type="ARBA" id="ARBA00023268"/>
    </source>
</evidence>
<dbReference type="RefSeq" id="WP_238248381.1">
    <property type="nucleotide sequence ID" value="NZ_BPQX01000018.1"/>
</dbReference>
<dbReference type="InterPro" id="IPR012319">
    <property type="entry name" value="FPG_cat"/>
</dbReference>
<evidence type="ECO:0000313" key="19">
    <source>
        <dbReference type="Proteomes" id="UP001236369"/>
    </source>
</evidence>
<dbReference type="InterPro" id="IPR020629">
    <property type="entry name" value="FPG_Glyclase"/>
</dbReference>
<feature type="binding site" evidence="15">
    <location>
        <position position="125"/>
    </location>
    <ligand>
        <name>DNA</name>
        <dbReference type="ChEBI" id="CHEBI:16991"/>
    </ligand>
</feature>
<feature type="active site" description="Proton donor; for beta-elimination activity" evidence="15">
    <location>
        <position position="58"/>
    </location>
</feature>
<dbReference type="PANTHER" id="PTHR22993:SF9">
    <property type="entry name" value="FORMAMIDOPYRIMIDINE-DNA GLYCOSYLASE"/>
    <property type="match status" value="1"/>
</dbReference>
<dbReference type="SUPFAM" id="SSF81624">
    <property type="entry name" value="N-terminal domain of MutM-like DNA repair proteins"/>
    <property type="match status" value="1"/>
</dbReference>
<dbReference type="PROSITE" id="PS51066">
    <property type="entry name" value="ZF_FPG_2"/>
    <property type="match status" value="1"/>
</dbReference>
<feature type="active site" description="Proton donor" evidence="15">
    <location>
        <position position="3"/>
    </location>
</feature>
<evidence type="ECO:0000256" key="5">
    <source>
        <dbReference type="ARBA" id="ARBA00022763"/>
    </source>
</evidence>
<keyword evidence="7 15" id="KW-0378">Hydrolase</keyword>
<comment type="catalytic activity">
    <reaction evidence="14 15">
        <text>2'-deoxyribonucleotide-(2'-deoxyribose 5'-phosphate)-2'-deoxyribonucleotide-DNA = a 3'-end 2'-deoxyribonucleotide-(2,3-dehydro-2,3-deoxyribose 5'-phosphate)-DNA + a 5'-end 5'-phospho-2'-deoxyribonucleoside-DNA + H(+)</text>
        <dbReference type="Rhea" id="RHEA:66592"/>
        <dbReference type="Rhea" id="RHEA-COMP:13180"/>
        <dbReference type="Rhea" id="RHEA-COMP:16897"/>
        <dbReference type="Rhea" id="RHEA-COMP:17067"/>
        <dbReference type="ChEBI" id="CHEBI:15378"/>
        <dbReference type="ChEBI" id="CHEBI:136412"/>
        <dbReference type="ChEBI" id="CHEBI:157695"/>
        <dbReference type="ChEBI" id="CHEBI:167181"/>
        <dbReference type="EC" id="4.2.99.18"/>
    </reaction>
</comment>
<dbReference type="HAMAP" id="MF_00103">
    <property type="entry name" value="Fapy_DNA_glycosyl"/>
    <property type="match status" value="1"/>
</dbReference>
<evidence type="ECO:0000256" key="13">
    <source>
        <dbReference type="ARBA" id="ARBA00023295"/>
    </source>
</evidence>
<protein>
    <recommendedName>
        <fullName evidence="15">Formamidopyrimidine-DNA glycosylase</fullName>
        <shortName evidence="15">Fapy-DNA glycosylase</shortName>
        <ecNumber evidence="15">3.2.2.23</ecNumber>
    </recommendedName>
    <alternativeName>
        <fullName evidence="15">DNA-(apurinic or apyrimidinic site) lyase MutM</fullName>
        <shortName evidence="15">AP lyase MutM</shortName>
        <ecNumber evidence="15">4.2.99.18</ecNumber>
    </alternativeName>
</protein>
<keyword evidence="12 15" id="KW-0511">Multifunctional enzyme</keyword>
<dbReference type="InterPro" id="IPR000214">
    <property type="entry name" value="Znf_DNA_glyclase/AP_lyase"/>
</dbReference>
<dbReference type="NCBIfam" id="TIGR00577">
    <property type="entry name" value="fpg"/>
    <property type="match status" value="1"/>
</dbReference>
<feature type="active site" description="Schiff-base intermediate with DNA" evidence="15">
    <location>
        <position position="2"/>
    </location>
</feature>
<keyword evidence="13 15" id="KW-0326">Glycosidase</keyword>
<evidence type="ECO:0000256" key="6">
    <source>
        <dbReference type="ARBA" id="ARBA00022771"/>
    </source>
</evidence>
<keyword evidence="4 15" id="KW-0479">Metal-binding</keyword>
<evidence type="ECO:0000256" key="11">
    <source>
        <dbReference type="ARBA" id="ARBA00023239"/>
    </source>
</evidence>
<evidence type="ECO:0000256" key="8">
    <source>
        <dbReference type="ARBA" id="ARBA00022833"/>
    </source>
</evidence>
<evidence type="ECO:0000256" key="2">
    <source>
        <dbReference type="ARBA" id="ARBA00009409"/>
    </source>
</evidence>
<organism evidence="18 19">
    <name type="scientific">Methylobacterium persicinum</name>
    <dbReference type="NCBI Taxonomy" id="374426"/>
    <lineage>
        <taxon>Bacteria</taxon>
        <taxon>Pseudomonadati</taxon>
        <taxon>Pseudomonadota</taxon>
        <taxon>Alphaproteobacteria</taxon>
        <taxon>Hyphomicrobiales</taxon>
        <taxon>Methylobacteriaceae</taxon>
        <taxon>Methylobacterium</taxon>
    </lineage>
</organism>
<comment type="similarity">
    <text evidence="2 15">Belongs to the FPG family.</text>
</comment>
<feature type="domain" description="FPG-type" evidence="16">
    <location>
        <begin position="258"/>
        <end position="294"/>
    </location>
</feature>
<dbReference type="EC" id="4.2.99.18" evidence="15"/>
<feature type="active site" description="Proton donor; for delta-elimination activity" evidence="15">
    <location>
        <position position="284"/>
    </location>
</feature>
<accession>A0ABU0HQQ4</accession>
<dbReference type="GO" id="GO:0140078">
    <property type="term" value="F:class I DNA-(apurinic or apyrimidinic site) endonuclease activity"/>
    <property type="evidence" value="ECO:0007669"/>
    <property type="project" value="UniProtKB-EC"/>
</dbReference>
<name>A0ABU0HQQ4_9HYPH</name>
<dbReference type="InterPro" id="IPR015886">
    <property type="entry name" value="H2TH_FPG"/>
</dbReference>
<comment type="catalytic activity">
    <reaction evidence="1 15">
        <text>Hydrolysis of DNA containing ring-opened 7-methylguanine residues, releasing 2,6-diamino-4-hydroxy-5-(N-methyl)formamidopyrimidine.</text>
        <dbReference type="EC" id="3.2.2.23"/>
    </reaction>
</comment>
<evidence type="ECO:0000256" key="9">
    <source>
        <dbReference type="ARBA" id="ARBA00023125"/>
    </source>
</evidence>
<dbReference type="Gene3D" id="3.20.190.10">
    <property type="entry name" value="MutM-like, N-terminal"/>
    <property type="match status" value="1"/>
</dbReference>
<keyword evidence="9 15" id="KW-0238">DNA-binding</keyword>
<dbReference type="GO" id="GO:0008534">
    <property type="term" value="F:oxidized purine nucleobase lesion DNA N-glycosylase activity"/>
    <property type="evidence" value="ECO:0007669"/>
    <property type="project" value="UniProtKB-EC"/>
</dbReference>
<keyword evidence="10 15" id="KW-0234">DNA repair</keyword>
<dbReference type="EC" id="3.2.2.23" evidence="15"/>
<dbReference type="SMART" id="SM00898">
    <property type="entry name" value="Fapy_DNA_glyco"/>
    <property type="match status" value="1"/>
</dbReference>
<proteinExistence type="inferred from homology"/>
<gene>
    <name evidence="15" type="primary">mutM</name>
    <name evidence="15" type="synonym">fpg</name>
    <name evidence="18" type="ORF">QO016_003322</name>
</gene>
<feature type="binding site" evidence="15">
    <location>
        <position position="106"/>
    </location>
    <ligand>
        <name>DNA</name>
        <dbReference type="ChEBI" id="CHEBI:16991"/>
    </ligand>
</feature>
<dbReference type="PROSITE" id="PS51068">
    <property type="entry name" value="FPG_CAT"/>
    <property type="match status" value="1"/>
</dbReference>
<evidence type="ECO:0000256" key="14">
    <source>
        <dbReference type="ARBA" id="ARBA00044632"/>
    </source>
</evidence>
<keyword evidence="6 15" id="KW-0863">Zinc-finger</keyword>
<reference evidence="18 19" key="1">
    <citation type="submission" date="2023-07" db="EMBL/GenBank/DDBJ databases">
        <title>Genomic Encyclopedia of Type Strains, Phase IV (KMG-IV): sequencing the most valuable type-strain genomes for metagenomic binning, comparative biology and taxonomic classification.</title>
        <authorList>
            <person name="Goeker M."/>
        </authorList>
    </citation>
    <scope>NUCLEOTIDE SEQUENCE [LARGE SCALE GENOMIC DNA]</scope>
    <source>
        <strain evidence="18 19">DSM 19562</strain>
    </source>
</reference>
<evidence type="ECO:0000313" key="18">
    <source>
        <dbReference type="EMBL" id="MDQ0443816.1"/>
    </source>
</evidence>